<sequence length="299" mass="34458">MENILLVAIFIVGLFLLSKPEFKSNIKSKVNKACNYVTNYVEKPLKNSVNKIINNYEPTQEDIQEKTYVDKTQLIKEFPYPQISRGVKKLSEGKSPFPLNNDDKFKPNGDRDLKFIRRKDTPSNMTKERMYLPDFYRKDRLSGNPSGTEELRKFELNNDKSDQSWTDENVSEHPKFYNADIKNELTNIGAFFDKNNQYNGKTSTKSEPLTSDKCYKDKDGNKFCEDNTRLQLIPPSLISDPQKCYALNSWGMYKDMQLTEANDDRVINGGMFFNGISASKKNNETYSRPISQQVGSCAF</sequence>
<evidence type="ECO:0000313" key="2">
    <source>
        <dbReference type="EMBL" id="QHT39177.1"/>
    </source>
</evidence>
<proteinExistence type="predicted"/>
<dbReference type="AlphaFoldDB" id="A0A6C0FBE9"/>
<organism evidence="2">
    <name type="scientific">viral metagenome</name>
    <dbReference type="NCBI Taxonomy" id="1070528"/>
    <lineage>
        <taxon>unclassified sequences</taxon>
        <taxon>metagenomes</taxon>
        <taxon>organismal metagenomes</taxon>
    </lineage>
</organism>
<evidence type="ECO:0000256" key="1">
    <source>
        <dbReference type="SAM" id="MobiDB-lite"/>
    </source>
</evidence>
<feature type="compositionally biased region" description="Basic and acidic residues" evidence="1">
    <location>
        <begin position="101"/>
        <end position="111"/>
    </location>
</feature>
<reference evidence="2" key="1">
    <citation type="journal article" date="2020" name="Nature">
        <title>Giant virus diversity and host interactions through global metagenomics.</title>
        <authorList>
            <person name="Schulz F."/>
            <person name="Roux S."/>
            <person name="Paez-Espino D."/>
            <person name="Jungbluth S."/>
            <person name="Walsh D.A."/>
            <person name="Denef V.J."/>
            <person name="McMahon K.D."/>
            <person name="Konstantinidis K.T."/>
            <person name="Eloe-Fadrosh E.A."/>
            <person name="Kyrpides N.C."/>
            <person name="Woyke T."/>
        </authorList>
    </citation>
    <scope>NUCLEOTIDE SEQUENCE</scope>
    <source>
        <strain evidence="2">GVMAG-S-ERX556126-94</strain>
    </source>
</reference>
<accession>A0A6C0FBE9</accession>
<feature type="region of interest" description="Disordered" evidence="1">
    <location>
        <begin position="91"/>
        <end position="111"/>
    </location>
</feature>
<dbReference type="EMBL" id="MN738839">
    <property type="protein sequence ID" value="QHT39177.1"/>
    <property type="molecule type" value="Genomic_DNA"/>
</dbReference>
<name>A0A6C0FBE9_9ZZZZ</name>
<protein>
    <submittedName>
        <fullName evidence="2">Uncharacterized protein</fullName>
    </submittedName>
</protein>